<dbReference type="EMBL" id="CP036426">
    <property type="protein sequence ID" value="QDV32522.1"/>
    <property type="molecule type" value="Genomic_DNA"/>
</dbReference>
<evidence type="ECO:0000256" key="1">
    <source>
        <dbReference type="SAM" id="MobiDB-lite"/>
    </source>
</evidence>
<organism evidence="2 3">
    <name type="scientific">Tautonia plasticadhaerens</name>
    <dbReference type="NCBI Taxonomy" id="2527974"/>
    <lineage>
        <taxon>Bacteria</taxon>
        <taxon>Pseudomonadati</taxon>
        <taxon>Planctomycetota</taxon>
        <taxon>Planctomycetia</taxon>
        <taxon>Isosphaerales</taxon>
        <taxon>Isosphaeraceae</taxon>
        <taxon>Tautonia</taxon>
    </lineage>
</organism>
<feature type="compositionally biased region" description="Basic and acidic residues" evidence="1">
    <location>
        <begin position="48"/>
        <end position="61"/>
    </location>
</feature>
<feature type="compositionally biased region" description="Basic and acidic residues" evidence="1">
    <location>
        <begin position="182"/>
        <end position="192"/>
    </location>
</feature>
<keyword evidence="3" id="KW-1185">Reference proteome</keyword>
<feature type="compositionally biased region" description="Low complexity" evidence="1">
    <location>
        <begin position="32"/>
        <end position="41"/>
    </location>
</feature>
<evidence type="ECO:0000313" key="2">
    <source>
        <dbReference type="EMBL" id="QDV32522.1"/>
    </source>
</evidence>
<proteinExistence type="predicted"/>
<feature type="region of interest" description="Disordered" evidence="1">
    <location>
        <begin position="260"/>
        <end position="283"/>
    </location>
</feature>
<dbReference type="Proteomes" id="UP000317835">
    <property type="component" value="Chromosome"/>
</dbReference>
<protein>
    <submittedName>
        <fullName evidence="2">Uncharacterized protein</fullName>
    </submittedName>
</protein>
<name>A0A518GVB2_9BACT</name>
<gene>
    <name evidence="2" type="ORF">ElP_03550</name>
</gene>
<sequence>MRRHRPGRGDSGRIPGRPWGGHPWDGWPAATPAVRAGSAVGRGRRPRLRDGWGDLDRRARPLDATARAPGRPGSTPRWVAPGPDRSGTWGERSEASRCLPRPRTRPGQADRSIGSRADAKRPASTSRRGPPGARMPGRSITPGRASGTRRRHEARSIAPSGQGRGATPGPDGSGVRLSRCRAGGEGESDRLGQDFPIGQRRLMGQGKVAGGAIRGTVREGRASSSGVPLGMLVPAGPCVREGIADRDGRVMGVESLHQHDREAVEAGDPPALSGEPVTHEIER</sequence>
<feature type="compositionally biased region" description="Low complexity" evidence="1">
    <location>
        <begin position="127"/>
        <end position="138"/>
    </location>
</feature>
<dbReference type="KEGG" id="tpla:ElP_03550"/>
<dbReference type="AlphaFoldDB" id="A0A518GVB2"/>
<reference evidence="2 3" key="1">
    <citation type="submission" date="2019-02" db="EMBL/GenBank/DDBJ databases">
        <title>Deep-cultivation of Planctomycetes and their phenomic and genomic characterization uncovers novel biology.</title>
        <authorList>
            <person name="Wiegand S."/>
            <person name="Jogler M."/>
            <person name="Boedeker C."/>
            <person name="Pinto D."/>
            <person name="Vollmers J."/>
            <person name="Rivas-Marin E."/>
            <person name="Kohn T."/>
            <person name="Peeters S.H."/>
            <person name="Heuer A."/>
            <person name="Rast P."/>
            <person name="Oberbeckmann S."/>
            <person name="Bunk B."/>
            <person name="Jeske O."/>
            <person name="Meyerdierks A."/>
            <person name="Storesund J.E."/>
            <person name="Kallscheuer N."/>
            <person name="Luecker S."/>
            <person name="Lage O.M."/>
            <person name="Pohl T."/>
            <person name="Merkel B.J."/>
            <person name="Hornburger P."/>
            <person name="Mueller R.-W."/>
            <person name="Bruemmer F."/>
            <person name="Labrenz M."/>
            <person name="Spormann A.M."/>
            <person name="Op den Camp H."/>
            <person name="Overmann J."/>
            <person name="Amann R."/>
            <person name="Jetten M.S.M."/>
            <person name="Mascher T."/>
            <person name="Medema M.H."/>
            <person name="Devos D.P."/>
            <person name="Kaster A.-K."/>
            <person name="Ovreas L."/>
            <person name="Rohde M."/>
            <person name="Galperin M.Y."/>
            <person name="Jogler C."/>
        </authorList>
    </citation>
    <scope>NUCLEOTIDE SEQUENCE [LARGE SCALE GENOMIC DNA]</scope>
    <source>
        <strain evidence="2 3">ElP</strain>
    </source>
</reference>
<feature type="region of interest" description="Disordered" evidence="1">
    <location>
        <begin position="1"/>
        <end position="194"/>
    </location>
</feature>
<accession>A0A518GVB2</accession>
<evidence type="ECO:0000313" key="3">
    <source>
        <dbReference type="Proteomes" id="UP000317835"/>
    </source>
</evidence>